<dbReference type="Gene3D" id="3.10.310.10">
    <property type="entry name" value="Diaminopimelate Epimerase, Chain A, domain 1"/>
    <property type="match status" value="2"/>
</dbReference>
<evidence type="ECO:0000256" key="4">
    <source>
        <dbReference type="ARBA" id="ARBA00039135"/>
    </source>
</evidence>
<name>A0ABS4BL92_9HYPH</name>
<evidence type="ECO:0000313" key="6">
    <source>
        <dbReference type="Proteomes" id="UP000678276"/>
    </source>
</evidence>
<protein>
    <recommendedName>
        <fullName evidence="4">4-hydroxyproline epimerase</fullName>
        <ecNumber evidence="4">5.1.1.8</ecNumber>
    </recommendedName>
</protein>
<gene>
    <name evidence="5" type="ORF">J6595_18075</name>
</gene>
<dbReference type="PANTHER" id="PTHR33442">
    <property type="entry name" value="TRANS-3-HYDROXY-L-PROLINE DEHYDRATASE"/>
    <property type="match status" value="1"/>
</dbReference>
<accession>A0ABS4BL92</accession>
<evidence type="ECO:0000256" key="2">
    <source>
        <dbReference type="ARBA" id="ARBA00023235"/>
    </source>
</evidence>
<proteinExistence type="inferred from homology"/>
<comment type="similarity">
    <text evidence="1">Belongs to the proline racemase family.</text>
</comment>
<organism evidence="5 6">
    <name type="scientific">Jiella mangrovi</name>
    <dbReference type="NCBI Taxonomy" id="2821407"/>
    <lineage>
        <taxon>Bacteria</taxon>
        <taxon>Pseudomonadati</taxon>
        <taxon>Pseudomonadota</taxon>
        <taxon>Alphaproteobacteria</taxon>
        <taxon>Hyphomicrobiales</taxon>
        <taxon>Aurantimonadaceae</taxon>
        <taxon>Jiella</taxon>
    </lineage>
</organism>
<evidence type="ECO:0000256" key="3">
    <source>
        <dbReference type="ARBA" id="ARBA00035826"/>
    </source>
</evidence>
<dbReference type="InterPro" id="IPR008794">
    <property type="entry name" value="Pro_racemase_fam"/>
</dbReference>
<comment type="caution">
    <text evidence="5">The sequence shown here is derived from an EMBL/GenBank/DDBJ whole genome shotgun (WGS) entry which is preliminary data.</text>
</comment>
<dbReference type="EC" id="5.1.1.8" evidence="4"/>
<keyword evidence="6" id="KW-1185">Reference proteome</keyword>
<evidence type="ECO:0000313" key="5">
    <source>
        <dbReference type="EMBL" id="MBP0617498.1"/>
    </source>
</evidence>
<keyword evidence="2" id="KW-0413">Isomerase</keyword>
<dbReference type="Proteomes" id="UP000678276">
    <property type="component" value="Unassembled WGS sequence"/>
</dbReference>
<dbReference type="EMBL" id="JAGJCF010000017">
    <property type="protein sequence ID" value="MBP0617498.1"/>
    <property type="molecule type" value="Genomic_DNA"/>
</dbReference>
<evidence type="ECO:0000256" key="1">
    <source>
        <dbReference type="ARBA" id="ARBA00007529"/>
    </source>
</evidence>
<reference evidence="5 6" key="1">
    <citation type="submission" date="2021-04" db="EMBL/GenBank/DDBJ databases">
        <title>Whole genome sequence of Jiella sp. KSK16Y-1.</title>
        <authorList>
            <person name="Tuo L."/>
        </authorList>
    </citation>
    <scope>NUCLEOTIDE SEQUENCE [LARGE SCALE GENOMIC DNA]</scope>
    <source>
        <strain evidence="5 6">KSK16Y-1</strain>
    </source>
</reference>
<dbReference type="SUPFAM" id="SSF54506">
    <property type="entry name" value="Diaminopimelate epimerase-like"/>
    <property type="match status" value="1"/>
</dbReference>
<dbReference type="Pfam" id="PF05544">
    <property type="entry name" value="Pro_racemase"/>
    <property type="match status" value="1"/>
</dbReference>
<comment type="catalytic activity">
    <reaction evidence="3">
        <text>trans-4-hydroxy-L-proline = cis-4-hydroxy-D-proline</text>
        <dbReference type="Rhea" id="RHEA:21152"/>
        <dbReference type="ChEBI" id="CHEBI:57690"/>
        <dbReference type="ChEBI" id="CHEBI:58375"/>
        <dbReference type="EC" id="5.1.1.8"/>
    </reaction>
</comment>
<sequence length="261" mass="28207">MARRSARTAGDTPRLRGAHHAVALAVLAGRKCEDRTARHRGASGDGAPCQAGNDCARHRLPPRADDLSRRICGTLRKRARISRLSDGVAAASVGRHRFRACQRHLPVGPSAGSFATFRRWHLRSRLGNRRRPAALCQSDRRHGSGANRLTHVLWTGKPTVAGATARNAVVYGEKAIDRSPCGTGTSARMAQWAAQGRLAVGDSFVHESIIGSLFSGRVEDAVRVVSLDAIVPSIGGWARKTRFNTIFIDDRDPFAHGFTVA</sequence>
<dbReference type="PANTHER" id="PTHR33442:SF1">
    <property type="entry name" value="TRANS-3-HYDROXY-L-PROLINE DEHYDRATASE"/>
    <property type="match status" value="1"/>
</dbReference>